<organism evidence="3 4">
    <name type="scientific">Vigna mungo</name>
    <name type="common">Black gram</name>
    <name type="synonym">Phaseolus mungo</name>
    <dbReference type="NCBI Taxonomy" id="3915"/>
    <lineage>
        <taxon>Eukaryota</taxon>
        <taxon>Viridiplantae</taxon>
        <taxon>Streptophyta</taxon>
        <taxon>Embryophyta</taxon>
        <taxon>Tracheophyta</taxon>
        <taxon>Spermatophyta</taxon>
        <taxon>Magnoliopsida</taxon>
        <taxon>eudicotyledons</taxon>
        <taxon>Gunneridae</taxon>
        <taxon>Pentapetalae</taxon>
        <taxon>rosids</taxon>
        <taxon>fabids</taxon>
        <taxon>Fabales</taxon>
        <taxon>Fabaceae</taxon>
        <taxon>Papilionoideae</taxon>
        <taxon>50 kb inversion clade</taxon>
        <taxon>NPAAA clade</taxon>
        <taxon>indigoferoid/millettioid clade</taxon>
        <taxon>Phaseoleae</taxon>
        <taxon>Vigna</taxon>
    </lineage>
</organism>
<dbReference type="Proteomes" id="UP001374535">
    <property type="component" value="Chromosome 6"/>
</dbReference>
<accession>A0AAQ3RXC6</accession>
<feature type="transmembrane region" description="Helical" evidence="2">
    <location>
        <begin position="12"/>
        <end position="35"/>
    </location>
</feature>
<keyword evidence="4" id="KW-1185">Reference proteome</keyword>
<proteinExistence type="predicted"/>
<dbReference type="AlphaFoldDB" id="A0AAQ3RXC6"/>
<keyword evidence="2" id="KW-1133">Transmembrane helix</keyword>
<evidence type="ECO:0000313" key="3">
    <source>
        <dbReference type="EMBL" id="WVZ07726.1"/>
    </source>
</evidence>
<sequence>MEDNLVPRSARIFLASLVRVLFGPSAFTICLTAAIKFSSLSSSPITDSDSSTAIEKPHFNKQQSPKPLPTFLNPKIKLNTSSSTILQFTHFNNLAPTKFNTKTSGG</sequence>
<evidence type="ECO:0000256" key="2">
    <source>
        <dbReference type="SAM" id="Phobius"/>
    </source>
</evidence>
<dbReference type="EMBL" id="CP144695">
    <property type="protein sequence ID" value="WVZ07726.1"/>
    <property type="molecule type" value="Genomic_DNA"/>
</dbReference>
<evidence type="ECO:0000313" key="4">
    <source>
        <dbReference type="Proteomes" id="UP001374535"/>
    </source>
</evidence>
<keyword evidence="2" id="KW-0472">Membrane</keyword>
<feature type="region of interest" description="Disordered" evidence="1">
    <location>
        <begin position="41"/>
        <end position="68"/>
    </location>
</feature>
<reference evidence="3 4" key="1">
    <citation type="journal article" date="2023" name="Life. Sci Alliance">
        <title>Evolutionary insights into 3D genome organization and epigenetic landscape of Vigna mungo.</title>
        <authorList>
            <person name="Junaid A."/>
            <person name="Singh B."/>
            <person name="Bhatia S."/>
        </authorList>
    </citation>
    <scope>NUCLEOTIDE SEQUENCE [LARGE SCALE GENOMIC DNA]</scope>
    <source>
        <strain evidence="3">Urdbean</strain>
    </source>
</reference>
<evidence type="ECO:0000256" key="1">
    <source>
        <dbReference type="SAM" id="MobiDB-lite"/>
    </source>
</evidence>
<gene>
    <name evidence="3" type="ORF">V8G54_021072</name>
</gene>
<name>A0AAQ3RXC6_VIGMU</name>
<keyword evidence="2" id="KW-0812">Transmembrane</keyword>
<feature type="compositionally biased region" description="Low complexity" evidence="1">
    <location>
        <begin position="41"/>
        <end position="52"/>
    </location>
</feature>
<protein>
    <submittedName>
        <fullName evidence="3">Uncharacterized protein</fullName>
    </submittedName>
</protein>